<sequence>MKRRAKILVHVSVFILLTLLTQIGGVVYLMSFVFCGRIKYNFPLKGVAAFVIIYCLGTFVTTPMLAKLFNRERIVHYDNLQPANYMTVLMNRNYVRAEVNDYLKEVTESLRQQDSQIVIRYLDACFPLIDGFPLLPHLSHFDGKKLDLSLVYENRHGEIVNSSKSVSGYGVFEGPRNGEVNQNKACQTAGFSYYDMPKYLTLGSINSELRFSEKGNKALMDVLTQNEAVEKVFLEPHLKERLRLKNKKIRFHGCHSVRHDDHIHVQVK</sequence>
<evidence type="ECO:0000313" key="2">
    <source>
        <dbReference type="EMBL" id="MBK3515960.1"/>
    </source>
</evidence>
<dbReference type="InterPro" id="IPR009045">
    <property type="entry name" value="Zn_M74/Hedgehog-like"/>
</dbReference>
<accession>A0ABS1HEB2</accession>
<evidence type="ECO:0000313" key="3">
    <source>
        <dbReference type="Proteomes" id="UP000605676"/>
    </source>
</evidence>
<proteinExistence type="predicted"/>
<keyword evidence="1" id="KW-0472">Membrane</keyword>
<dbReference type="Gene3D" id="3.30.1380.10">
    <property type="match status" value="1"/>
</dbReference>
<reference evidence="2 3" key="1">
    <citation type="submission" date="2021-01" db="EMBL/GenBank/DDBJ databases">
        <title>Carboxyliciviraga sp.nov., isolated from coastal sediments.</title>
        <authorList>
            <person name="Lu D."/>
            <person name="Zhang T."/>
        </authorList>
    </citation>
    <scope>NUCLEOTIDE SEQUENCE [LARGE SCALE GENOMIC DNA]</scope>
    <source>
        <strain evidence="2 3">N1Y132</strain>
    </source>
</reference>
<dbReference type="RefSeq" id="WP_200463192.1">
    <property type="nucleotide sequence ID" value="NZ_JAENRR010000002.1"/>
</dbReference>
<dbReference type="Proteomes" id="UP000605676">
    <property type="component" value="Unassembled WGS sequence"/>
</dbReference>
<protein>
    <submittedName>
        <fullName evidence="2">Uncharacterized protein</fullName>
    </submittedName>
</protein>
<dbReference type="EMBL" id="JAENRR010000002">
    <property type="protein sequence ID" value="MBK3515960.1"/>
    <property type="molecule type" value="Genomic_DNA"/>
</dbReference>
<feature type="transmembrane region" description="Helical" evidence="1">
    <location>
        <begin position="46"/>
        <end position="66"/>
    </location>
</feature>
<comment type="caution">
    <text evidence="2">The sequence shown here is derived from an EMBL/GenBank/DDBJ whole genome shotgun (WGS) entry which is preliminary data.</text>
</comment>
<organism evidence="2 3">
    <name type="scientific">Carboxylicivirga marina</name>
    <dbReference type="NCBI Taxonomy" id="2800988"/>
    <lineage>
        <taxon>Bacteria</taxon>
        <taxon>Pseudomonadati</taxon>
        <taxon>Bacteroidota</taxon>
        <taxon>Bacteroidia</taxon>
        <taxon>Marinilabiliales</taxon>
        <taxon>Marinilabiliaceae</taxon>
        <taxon>Carboxylicivirga</taxon>
    </lineage>
</organism>
<name>A0ABS1HEB2_9BACT</name>
<feature type="transmembrane region" description="Helical" evidence="1">
    <location>
        <begin position="7"/>
        <end position="34"/>
    </location>
</feature>
<evidence type="ECO:0000256" key="1">
    <source>
        <dbReference type="SAM" id="Phobius"/>
    </source>
</evidence>
<keyword evidence="3" id="KW-1185">Reference proteome</keyword>
<keyword evidence="1" id="KW-0812">Transmembrane</keyword>
<gene>
    <name evidence="2" type="ORF">JIV24_01320</name>
</gene>
<keyword evidence="1" id="KW-1133">Transmembrane helix</keyword>